<reference evidence="1" key="1">
    <citation type="submission" date="2020-03" db="EMBL/GenBank/DDBJ databases">
        <title>The deep terrestrial virosphere.</title>
        <authorList>
            <person name="Holmfeldt K."/>
            <person name="Nilsson E."/>
            <person name="Simone D."/>
            <person name="Lopez-Fernandez M."/>
            <person name="Wu X."/>
            <person name="de Brujin I."/>
            <person name="Lundin D."/>
            <person name="Andersson A."/>
            <person name="Bertilsson S."/>
            <person name="Dopson M."/>
        </authorList>
    </citation>
    <scope>NUCLEOTIDE SEQUENCE</scope>
    <source>
        <strain evidence="1">MM415B01545</strain>
    </source>
</reference>
<dbReference type="EMBL" id="MT141295">
    <property type="protein sequence ID" value="QJA57862.1"/>
    <property type="molecule type" value="Genomic_DNA"/>
</dbReference>
<evidence type="ECO:0000313" key="1">
    <source>
        <dbReference type="EMBL" id="QJA57862.1"/>
    </source>
</evidence>
<accession>A0A6M3IMZ6</accession>
<organism evidence="1">
    <name type="scientific">viral metagenome</name>
    <dbReference type="NCBI Taxonomy" id="1070528"/>
    <lineage>
        <taxon>unclassified sequences</taxon>
        <taxon>metagenomes</taxon>
        <taxon>organismal metagenomes</taxon>
    </lineage>
</organism>
<sequence>MGGIRALKKIQLGKEDVAPGTAAAATVIWRGLGSLADNREVTFPDETVGILGGTDRSIVAKIAAAISFDNVNATFEQLPYVLSAGIVNTVTGVADGDSDGYVYTYTIPTSSQPTVKTYTIEGGDDQQAEEMEYAFVESFKLTGRGGEGLILSANWLGRQVTNTTFTSLSLAAVEDILFGNCTLSIDAEGGTFGTTHVSSTLLEVDLDFKTGLTPIWTANHLYFDTAQNTGPEIMLTMTYLHNSSAVTEKTNWRNETVRKVQLAWSGSDLTVGTGGSTYTTKMLIVNLPGKYEKFEALTDQDGNDIVKCTLRSRYNVSDATAGAIICVNKLSSLT</sequence>
<evidence type="ECO:0008006" key="2">
    <source>
        <dbReference type="Google" id="ProtNLM"/>
    </source>
</evidence>
<name>A0A6M3IMZ6_9ZZZZ</name>
<protein>
    <recommendedName>
        <fullName evidence="2">Tail protein</fullName>
    </recommendedName>
</protein>
<proteinExistence type="predicted"/>
<gene>
    <name evidence="1" type="ORF">MM415B01545_0010</name>
</gene>
<dbReference type="AlphaFoldDB" id="A0A6M3IMZ6"/>